<proteinExistence type="predicted"/>
<dbReference type="Proteomes" id="UP000699042">
    <property type="component" value="Unassembled WGS sequence"/>
</dbReference>
<evidence type="ECO:0000256" key="1">
    <source>
        <dbReference type="SAM" id="MobiDB-lite"/>
    </source>
</evidence>
<feature type="compositionally biased region" description="Basic and acidic residues" evidence="1">
    <location>
        <begin position="1"/>
        <end position="11"/>
    </location>
</feature>
<feature type="compositionally biased region" description="Basic and acidic residues" evidence="1">
    <location>
        <begin position="18"/>
        <end position="35"/>
    </location>
</feature>
<dbReference type="EMBL" id="JAESDN010000011">
    <property type="protein sequence ID" value="KAG7044093.1"/>
    <property type="molecule type" value="Genomic_DNA"/>
</dbReference>
<evidence type="ECO:0000313" key="3">
    <source>
        <dbReference type="Proteomes" id="UP000699042"/>
    </source>
</evidence>
<gene>
    <name evidence="2" type="ORF">JMJ77_011910</name>
</gene>
<sequence length="79" mass="9131">MLLRHSQRDDEGQNNINIERDQLSPETKTDGGEMDTRWFCGLPERFRNPSLVVVRRIEIAAMVETRTAVNPHEITVDKP</sequence>
<organism evidence="2 3">
    <name type="scientific">Colletotrichum scovillei</name>
    <dbReference type="NCBI Taxonomy" id="1209932"/>
    <lineage>
        <taxon>Eukaryota</taxon>
        <taxon>Fungi</taxon>
        <taxon>Dikarya</taxon>
        <taxon>Ascomycota</taxon>
        <taxon>Pezizomycotina</taxon>
        <taxon>Sordariomycetes</taxon>
        <taxon>Hypocreomycetidae</taxon>
        <taxon>Glomerellales</taxon>
        <taxon>Glomerellaceae</taxon>
        <taxon>Colletotrichum</taxon>
        <taxon>Colletotrichum acutatum species complex</taxon>
    </lineage>
</organism>
<reference evidence="2" key="1">
    <citation type="submission" date="2021-05" db="EMBL/GenBank/DDBJ databases">
        <title>Comparative genomics of three Colletotrichum scovillei strains and genetic complementation revealed genes involved fungal growth and virulence on chili pepper.</title>
        <authorList>
            <person name="Hsieh D.-K."/>
            <person name="Chuang S.-C."/>
            <person name="Chen C.-Y."/>
            <person name="Chao Y.-T."/>
            <person name="Lu M.-Y.J."/>
            <person name="Lee M.-H."/>
            <person name="Shih M.-C."/>
        </authorList>
    </citation>
    <scope>NUCLEOTIDE SEQUENCE</scope>
    <source>
        <strain evidence="2">Coll-153</strain>
    </source>
</reference>
<evidence type="ECO:0000313" key="2">
    <source>
        <dbReference type="EMBL" id="KAG7044093.1"/>
    </source>
</evidence>
<name>A0A9P7QVS9_9PEZI</name>
<protein>
    <submittedName>
        <fullName evidence="2">Uncharacterized protein</fullName>
    </submittedName>
</protein>
<dbReference type="AlphaFoldDB" id="A0A9P7QVS9"/>
<comment type="caution">
    <text evidence="2">The sequence shown here is derived from an EMBL/GenBank/DDBJ whole genome shotgun (WGS) entry which is preliminary data.</text>
</comment>
<feature type="region of interest" description="Disordered" evidence="1">
    <location>
        <begin position="1"/>
        <end position="35"/>
    </location>
</feature>
<accession>A0A9P7QVS9</accession>
<keyword evidence="3" id="KW-1185">Reference proteome</keyword>